<reference evidence="2" key="1">
    <citation type="submission" date="2022-07" db="EMBL/GenBank/DDBJ databases">
        <title>Chromosome-level genome of Muraenolepis orangiensis.</title>
        <authorList>
            <person name="Kim J."/>
        </authorList>
    </citation>
    <scope>NUCLEOTIDE SEQUENCE</scope>
    <source>
        <strain evidence="2">KU_S4_2022</strain>
        <tissue evidence="2">Muscle</tissue>
    </source>
</reference>
<dbReference type="Proteomes" id="UP001148018">
    <property type="component" value="Unassembled WGS sequence"/>
</dbReference>
<evidence type="ECO:0000313" key="3">
    <source>
        <dbReference type="Proteomes" id="UP001148018"/>
    </source>
</evidence>
<feature type="compositionally biased region" description="Basic and acidic residues" evidence="1">
    <location>
        <begin position="65"/>
        <end position="78"/>
    </location>
</feature>
<name>A0A9Q0DR40_9TELE</name>
<gene>
    <name evidence="2" type="ORF">NHX12_006486</name>
</gene>
<dbReference type="AlphaFoldDB" id="A0A9Q0DR40"/>
<sequence>MFSTCQPVDGPQCSQLRELEEHDGSCLASTCYRDLHLLMEACDHMKYECYSERERAPSVAMRTGYDRVNGEGTTEHLRSYSSSSHDDEDGIGIVHIVTKES</sequence>
<evidence type="ECO:0000313" key="2">
    <source>
        <dbReference type="EMBL" id="KAJ3594154.1"/>
    </source>
</evidence>
<organism evidence="2 3">
    <name type="scientific">Muraenolepis orangiensis</name>
    <name type="common">Patagonian moray cod</name>
    <dbReference type="NCBI Taxonomy" id="630683"/>
    <lineage>
        <taxon>Eukaryota</taxon>
        <taxon>Metazoa</taxon>
        <taxon>Chordata</taxon>
        <taxon>Craniata</taxon>
        <taxon>Vertebrata</taxon>
        <taxon>Euteleostomi</taxon>
        <taxon>Actinopterygii</taxon>
        <taxon>Neopterygii</taxon>
        <taxon>Teleostei</taxon>
        <taxon>Neoteleostei</taxon>
        <taxon>Acanthomorphata</taxon>
        <taxon>Zeiogadaria</taxon>
        <taxon>Gadariae</taxon>
        <taxon>Gadiformes</taxon>
        <taxon>Muraenolepidoidei</taxon>
        <taxon>Muraenolepididae</taxon>
        <taxon>Muraenolepis</taxon>
    </lineage>
</organism>
<accession>A0A9Q0DR40</accession>
<keyword evidence="3" id="KW-1185">Reference proteome</keyword>
<proteinExistence type="predicted"/>
<protein>
    <submittedName>
        <fullName evidence="2">Uncharacterized protein</fullName>
    </submittedName>
</protein>
<evidence type="ECO:0000256" key="1">
    <source>
        <dbReference type="SAM" id="MobiDB-lite"/>
    </source>
</evidence>
<feature type="region of interest" description="Disordered" evidence="1">
    <location>
        <begin position="65"/>
        <end position="101"/>
    </location>
</feature>
<comment type="caution">
    <text evidence="2">The sequence shown here is derived from an EMBL/GenBank/DDBJ whole genome shotgun (WGS) entry which is preliminary data.</text>
</comment>
<dbReference type="EMBL" id="JANIIK010000112">
    <property type="protein sequence ID" value="KAJ3594154.1"/>
    <property type="molecule type" value="Genomic_DNA"/>
</dbReference>